<proteinExistence type="predicted"/>
<sequence>MNFREAGQLSWGSTVLSKFYRDVSGDETTKLKLVVACYYCNNRCGETMGKLCGTTGGARRYAATFRSMIESGVQFELTPDSGLRIQAYIPSEILVNPNMWHVKVPLVVYTMVEMHESDQVMQ</sequence>
<dbReference type="Proteomes" id="UP001358586">
    <property type="component" value="Chromosome 10"/>
</dbReference>
<reference evidence="1 2" key="1">
    <citation type="submission" date="2023-03" db="EMBL/GenBank/DDBJ databases">
        <title>WGS of Gossypium arboreum.</title>
        <authorList>
            <person name="Yu D."/>
        </authorList>
    </citation>
    <scope>NUCLEOTIDE SEQUENCE [LARGE SCALE GENOMIC DNA]</scope>
    <source>
        <tissue evidence="1">Leaf</tissue>
    </source>
</reference>
<comment type="caution">
    <text evidence="1">The sequence shown here is derived from an EMBL/GenBank/DDBJ whole genome shotgun (WGS) entry which is preliminary data.</text>
</comment>
<accession>A0ABR0NHK8</accession>
<gene>
    <name evidence="1" type="ORF">PVK06_035292</name>
</gene>
<dbReference type="EMBL" id="JARKNE010000010">
    <property type="protein sequence ID" value="KAK5794091.1"/>
    <property type="molecule type" value="Genomic_DNA"/>
</dbReference>
<evidence type="ECO:0000313" key="1">
    <source>
        <dbReference type="EMBL" id="KAK5794091.1"/>
    </source>
</evidence>
<organism evidence="1 2">
    <name type="scientific">Gossypium arboreum</name>
    <name type="common">Tree cotton</name>
    <name type="synonym">Gossypium nanking</name>
    <dbReference type="NCBI Taxonomy" id="29729"/>
    <lineage>
        <taxon>Eukaryota</taxon>
        <taxon>Viridiplantae</taxon>
        <taxon>Streptophyta</taxon>
        <taxon>Embryophyta</taxon>
        <taxon>Tracheophyta</taxon>
        <taxon>Spermatophyta</taxon>
        <taxon>Magnoliopsida</taxon>
        <taxon>eudicotyledons</taxon>
        <taxon>Gunneridae</taxon>
        <taxon>Pentapetalae</taxon>
        <taxon>rosids</taxon>
        <taxon>malvids</taxon>
        <taxon>Malvales</taxon>
        <taxon>Malvaceae</taxon>
        <taxon>Malvoideae</taxon>
        <taxon>Gossypium</taxon>
    </lineage>
</organism>
<protein>
    <submittedName>
        <fullName evidence="1">Uncharacterized protein</fullName>
    </submittedName>
</protein>
<name>A0ABR0NHK8_GOSAR</name>
<evidence type="ECO:0000313" key="2">
    <source>
        <dbReference type="Proteomes" id="UP001358586"/>
    </source>
</evidence>
<keyword evidence="2" id="KW-1185">Reference proteome</keyword>